<dbReference type="STRING" id="395493.BegalDRAFT_0974"/>
<reference evidence="2 3" key="1">
    <citation type="submission" date="2011-11" db="EMBL/GenBank/DDBJ databases">
        <title>Improved High-Quality Draft sequence of Beggiatoa alba B18lD.</title>
        <authorList>
            <consortium name="US DOE Joint Genome Institute"/>
            <person name="Lucas S."/>
            <person name="Han J."/>
            <person name="Lapidus A."/>
            <person name="Cheng J.-F."/>
            <person name="Goodwin L."/>
            <person name="Pitluck S."/>
            <person name="Peters L."/>
            <person name="Mikhailova N."/>
            <person name="Held B."/>
            <person name="Detter J.C."/>
            <person name="Han C."/>
            <person name="Tapia R."/>
            <person name="Land M."/>
            <person name="Hauser L."/>
            <person name="Kyrpides N."/>
            <person name="Ivanova N."/>
            <person name="Pagani I."/>
            <person name="Samuel K."/>
            <person name="Teske A."/>
            <person name="Mueller J."/>
            <person name="Woyke T."/>
        </authorList>
    </citation>
    <scope>NUCLEOTIDE SEQUENCE [LARGE SCALE GENOMIC DNA]</scope>
    <source>
        <strain evidence="2 3">B18LD</strain>
    </source>
</reference>
<evidence type="ECO:0000259" key="1">
    <source>
        <dbReference type="PROSITE" id="PS50943"/>
    </source>
</evidence>
<dbReference type="EMBL" id="JH600070">
    <property type="protein sequence ID" value="EIJ41878.1"/>
    <property type="molecule type" value="Genomic_DNA"/>
</dbReference>
<dbReference type="InterPro" id="IPR001387">
    <property type="entry name" value="Cro/C1-type_HTH"/>
</dbReference>
<dbReference type="GO" id="GO:0003677">
    <property type="term" value="F:DNA binding"/>
    <property type="evidence" value="ECO:0007669"/>
    <property type="project" value="InterPro"/>
</dbReference>
<gene>
    <name evidence="2" type="ORF">BegalDRAFT_0974</name>
</gene>
<dbReference type="OrthoDB" id="5524454at2"/>
<dbReference type="CDD" id="cd00093">
    <property type="entry name" value="HTH_XRE"/>
    <property type="match status" value="1"/>
</dbReference>
<name>I3CE35_9GAMM</name>
<dbReference type="SUPFAM" id="SSF47413">
    <property type="entry name" value="lambda repressor-like DNA-binding domains"/>
    <property type="match status" value="1"/>
</dbReference>
<dbReference type="Proteomes" id="UP000005744">
    <property type="component" value="Unassembled WGS sequence"/>
</dbReference>
<evidence type="ECO:0000313" key="3">
    <source>
        <dbReference type="Proteomes" id="UP000005744"/>
    </source>
</evidence>
<keyword evidence="3" id="KW-1185">Reference proteome</keyword>
<evidence type="ECO:0000313" key="2">
    <source>
        <dbReference type="EMBL" id="EIJ41878.1"/>
    </source>
</evidence>
<organism evidence="2 3">
    <name type="scientific">Beggiatoa alba B18LD</name>
    <dbReference type="NCBI Taxonomy" id="395493"/>
    <lineage>
        <taxon>Bacteria</taxon>
        <taxon>Pseudomonadati</taxon>
        <taxon>Pseudomonadota</taxon>
        <taxon>Gammaproteobacteria</taxon>
        <taxon>Thiotrichales</taxon>
        <taxon>Thiotrichaceae</taxon>
        <taxon>Beggiatoa</taxon>
    </lineage>
</organism>
<dbReference type="AlphaFoldDB" id="I3CE35"/>
<dbReference type="HOGENOM" id="CLU_2520903_0_0_6"/>
<proteinExistence type="predicted"/>
<protein>
    <submittedName>
        <fullName evidence="2">Helix-turn-helix protein</fullName>
    </submittedName>
</protein>
<dbReference type="RefSeq" id="WP_002684221.1">
    <property type="nucleotide sequence ID" value="NZ_JH600070.1"/>
</dbReference>
<dbReference type="PROSITE" id="PS50943">
    <property type="entry name" value="HTH_CROC1"/>
    <property type="match status" value="1"/>
</dbReference>
<dbReference type="InterPro" id="IPR010982">
    <property type="entry name" value="Lambda_DNA-bd_dom_sf"/>
</dbReference>
<sequence length="84" mass="9196">MVKKIKVTPFPIPCEKVTAQTIGEIVRAQRTRLGLKQIELAAISNLNIKTINSLENSNGSTLENALHVLQGLGIKLKFEGLLDD</sequence>
<dbReference type="Gene3D" id="1.10.260.40">
    <property type="entry name" value="lambda repressor-like DNA-binding domains"/>
    <property type="match status" value="1"/>
</dbReference>
<accession>I3CE35</accession>
<feature type="domain" description="HTH cro/C1-type" evidence="1">
    <location>
        <begin position="26"/>
        <end position="81"/>
    </location>
</feature>